<evidence type="ECO:0000256" key="1">
    <source>
        <dbReference type="ARBA" id="ARBA00004123"/>
    </source>
</evidence>
<dbReference type="CDD" id="cd12872">
    <property type="entry name" value="SPRY_Ash2"/>
    <property type="match status" value="1"/>
</dbReference>
<dbReference type="InParanoid" id="A5DIC2"/>
<protein>
    <recommendedName>
        <fullName evidence="5">B30.2/SPRY domain-containing protein</fullName>
    </recommendedName>
</protein>
<gene>
    <name evidence="6" type="ORF">PGUG_03023</name>
</gene>
<dbReference type="SMART" id="SM00449">
    <property type="entry name" value="SPRY"/>
    <property type="match status" value="1"/>
</dbReference>
<dbReference type="FunCoup" id="A5DIC2">
    <property type="interactions" value="107"/>
</dbReference>
<feature type="region of interest" description="Disordered" evidence="4">
    <location>
        <begin position="1"/>
        <end position="23"/>
    </location>
</feature>
<dbReference type="PANTHER" id="PTHR10598:SF0">
    <property type="entry name" value="SET1_ASH2 HISTONE METHYLTRANSFERASE COMPLEX SUBUNIT ASH2"/>
    <property type="match status" value="1"/>
</dbReference>
<dbReference type="HOGENOM" id="CLU_014420_4_0_1"/>
<dbReference type="InterPro" id="IPR043136">
    <property type="entry name" value="B30.2/SPRY_sf"/>
</dbReference>
<comment type="similarity">
    <text evidence="3">Belongs to the cclA family.</text>
</comment>
<evidence type="ECO:0000256" key="3">
    <source>
        <dbReference type="ARBA" id="ARBA00038149"/>
    </source>
</evidence>
<evidence type="ECO:0000259" key="5">
    <source>
        <dbReference type="PROSITE" id="PS50188"/>
    </source>
</evidence>
<dbReference type="STRING" id="294746.A5DIC2"/>
<feature type="domain" description="B30.2/SPRY" evidence="5">
    <location>
        <begin position="120"/>
        <end position="309"/>
    </location>
</feature>
<dbReference type="eggNOG" id="KOG2626">
    <property type="taxonomic scope" value="Eukaryota"/>
</dbReference>
<dbReference type="InterPro" id="IPR003877">
    <property type="entry name" value="SPRY_dom"/>
</dbReference>
<accession>A5DIC2</accession>
<dbReference type="OMA" id="GFRYTYA"/>
<reference evidence="6 7" key="1">
    <citation type="journal article" date="2009" name="Nature">
        <title>Evolution of pathogenicity and sexual reproduction in eight Candida genomes.</title>
        <authorList>
            <person name="Butler G."/>
            <person name="Rasmussen M.D."/>
            <person name="Lin M.F."/>
            <person name="Santos M.A."/>
            <person name="Sakthikumar S."/>
            <person name="Munro C.A."/>
            <person name="Rheinbay E."/>
            <person name="Grabherr M."/>
            <person name="Forche A."/>
            <person name="Reedy J.L."/>
            <person name="Agrafioti I."/>
            <person name="Arnaud M.B."/>
            <person name="Bates S."/>
            <person name="Brown A.J."/>
            <person name="Brunke S."/>
            <person name="Costanzo M.C."/>
            <person name="Fitzpatrick D.A."/>
            <person name="de Groot P.W."/>
            <person name="Harris D."/>
            <person name="Hoyer L.L."/>
            <person name="Hube B."/>
            <person name="Klis F.M."/>
            <person name="Kodira C."/>
            <person name="Lennard N."/>
            <person name="Logue M.E."/>
            <person name="Martin R."/>
            <person name="Neiman A.M."/>
            <person name="Nikolaou E."/>
            <person name="Quail M.A."/>
            <person name="Quinn J."/>
            <person name="Santos M.C."/>
            <person name="Schmitzberger F.F."/>
            <person name="Sherlock G."/>
            <person name="Shah P."/>
            <person name="Silverstein K.A."/>
            <person name="Skrzypek M.S."/>
            <person name="Soll D."/>
            <person name="Staggs R."/>
            <person name="Stansfield I."/>
            <person name="Stumpf M.P."/>
            <person name="Sudbery P.E."/>
            <person name="Srikantha T."/>
            <person name="Zeng Q."/>
            <person name="Berman J."/>
            <person name="Berriman M."/>
            <person name="Heitman J."/>
            <person name="Gow N.A."/>
            <person name="Lorenz M.C."/>
            <person name="Birren B.W."/>
            <person name="Kellis M."/>
            <person name="Cuomo C.A."/>
        </authorList>
    </citation>
    <scope>NUCLEOTIDE SEQUENCE [LARGE SCALE GENOMIC DNA]</scope>
    <source>
        <strain evidence="7">ATCC 6260 / CBS 566 / DSM 6381 / JCM 1539 / NBRC 10279 / NRRL Y-324</strain>
    </source>
</reference>
<evidence type="ECO:0000313" key="7">
    <source>
        <dbReference type="Proteomes" id="UP000001997"/>
    </source>
</evidence>
<feature type="compositionally biased region" description="Basic and acidic residues" evidence="4">
    <location>
        <begin position="12"/>
        <end position="21"/>
    </location>
</feature>
<dbReference type="GO" id="GO:0048188">
    <property type="term" value="C:Set1C/COMPASS complex"/>
    <property type="evidence" value="ECO:0007669"/>
    <property type="project" value="InterPro"/>
</dbReference>
<organism evidence="6 7">
    <name type="scientific">Meyerozyma guilliermondii (strain ATCC 6260 / CBS 566 / DSM 6381 / JCM 1539 / NBRC 10279 / NRRL Y-324)</name>
    <name type="common">Yeast</name>
    <name type="synonym">Candida guilliermondii</name>
    <dbReference type="NCBI Taxonomy" id="294746"/>
    <lineage>
        <taxon>Eukaryota</taxon>
        <taxon>Fungi</taxon>
        <taxon>Dikarya</taxon>
        <taxon>Ascomycota</taxon>
        <taxon>Saccharomycotina</taxon>
        <taxon>Pichiomycetes</taxon>
        <taxon>Debaryomycetaceae</taxon>
        <taxon>Meyerozyma</taxon>
    </lineage>
</organism>
<evidence type="ECO:0000256" key="4">
    <source>
        <dbReference type="SAM" id="MobiDB-lite"/>
    </source>
</evidence>
<dbReference type="SUPFAM" id="SSF49899">
    <property type="entry name" value="Concanavalin A-like lectins/glucanases"/>
    <property type="match status" value="1"/>
</dbReference>
<evidence type="ECO:0000313" key="6">
    <source>
        <dbReference type="EMBL" id="EDK38925.2"/>
    </source>
</evidence>
<keyword evidence="7" id="KW-1185">Reference proteome</keyword>
<evidence type="ECO:0000256" key="2">
    <source>
        <dbReference type="ARBA" id="ARBA00023242"/>
    </source>
</evidence>
<dbReference type="PROSITE" id="PS50188">
    <property type="entry name" value="B302_SPRY"/>
    <property type="match status" value="1"/>
</dbReference>
<name>A5DIC2_PICGU</name>
<dbReference type="PANTHER" id="PTHR10598">
    <property type="entry name" value="SET1/ASH2 HISTONE METHYLTRANSFERASE COMPLEX SUBUNIT ASH2"/>
    <property type="match status" value="1"/>
</dbReference>
<dbReference type="Proteomes" id="UP000001997">
    <property type="component" value="Unassembled WGS sequence"/>
</dbReference>
<comment type="subcellular location">
    <subcellularLocation>
        <location evidence="1">Nucleus</location>
    </subcellularLocation>
</comment>
<dbReference type="InterPro" id="IPR001870">
    <property type="entry name" value="B30.2/SPRY"/>
</dbReference>
<feature type="region of interest" description="Disordered" evidence="4">
    <location>
        <begin position="271"/>
        <end position="297"/>
    </location>
</feature>
<sequence length="483" mass="54703">MRAQISNAKYKVSMDHKDRESTPQVLASIEPQVKQESVEAIPLDQGISTRSRHKTQSKGQLLQKEHNVIVQPRLKPVPFQQNDIGINDNRAPQCVPVGEGFLQSEDQPINRRGYKYKPCRPNPIFPSNLYSTTDLPPFKVRPSYFDRASGIVFSENMATVSTNAGWRSVRANVGVREGSYYMEFDIVRSNDDSKAHVRVGLARKEASLEAPVGFDGYSYGLRDATGQKLNLSRPKHFMDTGFKSGDTIGMLIELPPLDKHKSCLEGFDAQQKKHIPQKGDEAHKEKKRKKTKAKVSNPETALEMNAHGNIVRDQIPIKYKSSLYYEQFEYTTNKAMDHLLNPVTVFGEKAILESINNMQAQIPTIPDSKITVFKNGEKVGVMFENLYSFLPTFNEVETTSIFPNAIQSQNNNYNYTDDGTLGYYPMLSVFQGGIVGLNPGPKFKYPISEAHKPLSDRYEDRIAEEMVWDIIDEIEAEYLDQFE</sequence>
<dbReference type="InterPro" id="IPR013320">
    <property type="entry name" value="ConA-like_dom_sf"/>
</dbReference>
<dbReference type="InterPro" id="IPR037353">
    <property type="entry name" value="ASH2"/>
</dbReference>
<dbReference type="VEuPathDB" id="FungiDB:PGUG_03023"/>
<dbReference type="AlphaFoldDB" id="A5DIC2"/>
<dbReference type="GeneID" id="5127386"/>
<dbReference type="Gene3D" id="2.60.120.920">
    <property type="match status" value="1"/>
</dbReference>
<proteinExistence type="inferred from homology"/>
<dbReference type="KEGG" id="pgu:PGUG_03023"/>
<dbReference type="GO" id="GO:0000976">
    <property type="term" value="F:transcription cis-regulatory region binding"/>
    <property type="evidence" value="ECO:0007669"/>
    <property type="project" value="TreeGrafter"/>
</dbReference>
<keyword evidence="2" id="KW-0539">Nucleus</keyword>
<dbReference type="EMBL" id="CH408157">
    <property type="protein sequence ID" value="EDK38925.2"/>
    <property type="molecule type" value="Genomic_DNA"/>
</dbReference>
<dbReference type="OrthoDB" id="10266026at2759"/>
<dbReference type="RefSeq" id="XP_001485294.2">
    <property type="nucleotide sequence ID" value="XM_001485244.1"/>
</dbReference>